<dbReference type="GO" id="GO:0005840">
    <property type="term" value="C:ribosome"/>
    <property type="evidence" value="ECO:0007669"/>
    <property type="project" value="UniProtKB-KW"/>
</dbReference>
<sequence>MTKTTKSITKRFRITKTGKILRMPGGINHFQAKKSRHKQLSNKGMRPLDKQQNMLLKSYLYH</sequence>
<evidence type="ECO:0000313" key="5">
    <source>
        <dbReference type="Proteomes" id="UP000178425"/>
    </source>
</evidence>
<gene>
    <name evidence="4" type="ORF">A2W54_04220</name>
</gene>
<dbReference type="GO" id="GO:0003735">
    <property type="term" value="F:structural constituent of ribosome"/>
    <property type="evidence" value="ECO:0007669"/>
    <property type="project" value="InterPro"/>
</dbReference>
<comment type="similarity">
    <text evidence="1">Belongs to the bacterial ribosomal protein bL35 family.</text>
</comment>
<accession>A0A1F5WSN3</accession>
<evidence type="ECO:0000256" key="2">
    <source>
        <dbReference type="ARBA" id="ARBA00022980"/>
    </source>
</evidence>
<keyword evidence="2" id="KW-0689">Ribosomal protein</keyword>
<evidence type="ECO:0000256" key="1">
    <source>
        <dbReference type="ARBA" id="ARBA00006598"/>
    </source>
</evidence>
<evidence type="ECO:0000256" key="3">
    <source>
        <dbReference type="ARBA" id="ARBA00023274"/>
    </source>
</evidence>
<dbReference type="Proteomes" id="UP000178425">
    <property type="component" value="Unassembled WGS sequence"/>
</dbReference>
<comment type="caution">
    <text evidence="4">The sequence shown here is derived from an EMBL/GenBank/DDBJ whole genome shotgun (WGS) entry which is preliminary data.</text>
</comment>
<evidence type="ECO:0000313" key="4">
    <source>
        <dbReference type="EMBL" id="OGF78644.1"/>
    </source>
</evidence>
<reference evidence="4 5" key="1">
    <citation type="journal article" date="2016" name="Nat. Commun.">
        <title>Thousands of microbial genomes shed light on interconnected biogeochemical processes in an aquifer system.</title>
        <authorList>
            <person name="Anantharaman K."/>
            <person name="Brown C.T."/>
            <person name="Hug L.A."/>
            <person name="Sharon I."/>
            <person name="Castelle C.J."/>
            <person name="Probst A.J."/>
            <person name="Thomas B.C."/>
            <person name="Singh A."/>
            <person name="Wilkins M.J."/>
            <person name="Karaoz U."/>
            <person name="Brodie E.L."/>
            <person name="Williams K.H."/>
            <person name="Hubbard S.S."/>
            <person name="Banfield J.F."/>
        </authorList>
    </citation>
    <scope>NUCLEOTIDE SEQUENCE [LARGE SCALE GENOMIC DNA]</scope>
</reference>
<dbReference type="PROSITE" id="PS00936">
    <property type="entry name" value="RIBOSOMAL_L35"/>
    <property type="match status" value="1"/>
</dbReference>
<evidence type="ECO:0008006" key="6">
    <source>
        <dbReference type="Google" id="ProtNLM"/>
    </source>
</evidence>
<name>A0A1F5WSN3_9BACT</name>
<dbReference type="Pfam" id="PF01632">
    <property type="entry name" value="Ribosomal_L35p"/>
    <property type="match status" value="1"/>
</dbReference>
<dbReference type="InterPro" id="IPR037229">
    <property type="entry name" value="Ribosomal_bL35_sf"/>
</dbReference>
<protein>
    <recommendedName>
        <fullName evidence="6">50S ribosomal protein L35</fullName>
    </recommendedName>
</protein>
<keyword evidence="3" id="KW-0687">Ribonucleoprotein</keyword>
<proteinExistence type="inferred from homology"/>
<dbReference type="SUPFAM" id="SSF143034">
    <property type="entry name" value="L35p-like"/>
    <property type="match status" value="1"/>
</dbReference>
<organism evidence="4 5">
    <name type="scientific">Candidatus Giovannonibacteria bacterium RIFCSPHIGHO2_02_43_13</name>
    <dbReference type="NCBI Taxonomy" id="1798330"/>
    <lineage>
        <taxon>Bacteria</taxon>
        <taxon>Candidatus Giovannoniibacteriota</taxon>
    </lineage>
</organism>
<dbReference type="InterPro" id="IPR018265">
    <property type="entry name" value="Ribosomal_bL35_CS"/>
</dbReference>
<dbReference type="AlphaFoldDB" id="A0A1F5WSN3"/>
<dbReference type="GO" id="GO:1990904">
    <property type="term" value="C:ribonucleoprotein complex"/>
    <property type="evidence" value="ECO:0007669"/>
    <property type="project" value="UniProtKB-KW"/>
</dbReference>
<dbReference type="EMBL" id="MFHI01000023">
    <property type="protein sequence ID" value="OGF78644.1"/>
    <property type="molecule type" value="Genomic_DNA"/>
</dbReference>
<dbReference type="InterPro" id="IPR021137">
    <property type="entry name" value="Ribosomal_bL35-like"/>
</dbReference>
<dbReference type="Gene3D" id="4.10.410.60">
    <property type="match status" value="1"/>
</dbReference>
<dbReference type="GO" id="GO:0006412">
    <property type="term" value="P:translation"/>
    <property type="evidence" value="ECO:0007669"/>
    <property type="project" value="InterPro"/>
</dbReference>